<sequence>MSTTHDQAMHYIYQQVLQRLLEHMNQAQRASVQLLVQRMLVMGGGAENIGGFRILVLHGPDPRSTHLLACLRAAQLSIALRHAGTFRLQVLVARLPSLDRETVALHERCFSALFLQDDPRVELLRTDAGQLGPFGPRPVCSPSQAQAAGNAWLLFGHLTGGQPDAMLGARGYMELAASLAQALGGEDGANLLVSAIPPLRLHRLLAWGRRCLRHTEHVAQSVSGDSVISLVDGMKQLGDVLSDPLCPPLSRPMIEAGRVVRVASVEALLPHPGEAGPLERMLGHATDPCEQPHGPAGLFDPLPLAHLHGLRAQMIEQRSYREGAQALFKRLGHRPLAWPQGQALRDEAQVRLGDAYAVGEKQLACLLSTPFVAQGRNLDAYVLRCQPNMRVALPYLHRALQGRPCPDPVSQWLIDTSGLTLAQLRAIYTGQLRPEVQHLYALLARRDLGLCRVADPASDDAAVRQTAV</sequence>
<dbReference type="Proteomes" id="UP000633418">
    <property type="component" value="Chromosome"/>
</dbReference>
<dbReference type="AlphaFoldDB" id="A0A9E6TVD9"/>
<proteinExistence type="predicted"/>
<accession>A0A9E6TVD9</accession>
<protein>
    <submittedName>
        <fullName evidence="1">Uncharacterized protein</fullName>
    </submittedName>
</protein>
<evidence type="ECO:0000313" key="2">
    <source>
        <dbReference type="Proteomes" id="UP000633418"/>
    </source>
</evidence>
<name>A0A9E6TVD9_9PSED</name>
<keyword evidence="2" id="KW-1185">Reference proteome</keyword>
<organism evidence="1 2">
    <name type="scientific">Pseudomonas xantholysinigenes</name>
    <dbReference type="NCBI Taxonomy" id="2745490"/>
    <lineage>
        <taxon>Bacteria</taxon>
        <taxon>Pseudomonadati</taxon>
        <taxon>Pseudomonadota</taxon>
        <taxon>Gammaproteobacteria</taxon>
        <taxon>Pseudomonadales</taxon>
        <taxon>Pseudomonadaceae</taxon>
        <taxon>Pseudomonas</taxon>
    </lineage>
</organism>
<reference evidence="1 2" key="1">
    <citation type="journal article" date="2020" name="Microorganisms">
        <title>Reliable Identification of Environmental Pseudomonas Isolates Using the rpoD Gene.</title>
        <authorList>
            <consortium name="The Broad Institute Genome Sequencing Platform"/>
            <person name="Girard L."/>
            <person name="Lood C."/>
            <person name="Rokni-Zadeh H."/>
            <person name="van Noort V."/>
            <person name="Lavigne R."/>
            <person name="De Mot R."/>
        </authorList>
    </citation>
    <scope>NUCLEOTIDE SEQUENCE [LARGE SCALE GENOMIC DNA]</scope>
    <source>
        <strain evidence="1 2">RW9S1A</strain>
    </source>
</reference>
<evidence type="ECO:0000313" key="1">
    <source>
        <dbReference type="EMBL" id="QXI36367.1"/>
    </source>
</evidence>
<dbReference type="RefSeq" id="WP_186655229.1">
    <property type="nucleotide sequence ID" value="NZ_CP077095.1"/>
</dbReference>
<gene>
    <name evidence="1" type="ORF">HU772_013455</name>
</gene>
<reference evidence="1 2" key="2">
    <citation type="journal article" date="2021" name="Microorganisms">
        <title>The Ever-Expanding Pseudomonas Genus: Description of 43 New Species and Partition of the Pseudomonas putida Group.</title>
        <authorList>
            <person name="Girard L."/>
            <person name="Lood C."/>
            <person name="Hofte M."/>
            <person name="Vandamme P."/>
            <person name="Rokni-Zadeh H."/>
            <person name="van Noort V."/>
            <person name="Lavigne R."/>
            <person name="De Mot R."/>
        </authorList>
    </citation>
    <scope>NUCLEOTIDE SEQUENCE [LARGE SCALE GENOMIC DNA]</scope>
    <source>
        <strain evidence="1 2">RW9S1A</strain>
    </source>
</reference>
<dbReference type="KEGG" id="pxn:HU772_013455"/>
<dbReference type="EMBL" id="CP077095">
    <property type="protein sequence ID" value="QXI36367.1"/>
    <property type="molecule type" value="Genomic_DNA"/>
</dbReference>